<dbReference type="OrthoDB" id="4741753at2"/>
<keyword evidence="5" id="KW-1185">Reference proteome</keyword>
<proteinExistence type="predicted"/>
<dbReference type="InterPro" id="IPR024516">
    <property type="entry name" value="Mce_C"/>
</dbReference>
<dbReference type="PANTHER" id="PTHR33371">
    <property type="entry name" value="INTERMEMBRANE PHOSPHOLIPID TRANSPORT SYSTEM BINDING PROTEIN MLAD-RELATED"/>
    <property type="match status" value="1"/>
</dbReference>
<dbReference type="InterPro" id="IPR052336">
    <property type="entry name" value="MlaD_Phospholipid_Transporter"/>
</dbReference>
<dbReference type="Pfam" id="PF02470">
    <property type="entry name" value="MlaD"/>
    <property type="match status" value="1"/>
</dbReference>
<gene>
    <name evidence="4" type="ORF">FNH06_35390</name>
</gene>
<dbReference type="InterPro" id="IPR005693">
    <property type="entry name" value="Mce"/>
</dbReference>
<feature type="region of interest" description="Disordered" evidence="1">
    <location>
        <begin position="327"/>
        <end position="388"/>
    </location>
</feature>
<dbReference type="EMBL" id="VJZA01000109">
    <property type="protein sequence ID" value="TVT15957.1"/>
    <property type="molecule type" value="Genomic_DNA"/>
</dbReference>
<dbReference type="NCBIfam" id="TIGR00996">
    <property type="entry name" value="Mtu_fam_mce"/>
    <property type="match status" value="1"/>
</dbReference>
<dbReference type="AlphaFoldDB" id="A0A557ZVB3"/>
<dbReference type="RefSeq" id="WP_144644883.1">
    <property type="nucleotide sequence ID" value="NZ_BNAX01000030.1"/>
</dbReference>
<dbReference type="Pfam" id="PF11887">
    <property type="entry name" value="Mce4_CUP1"/>
    <property type="match status" value="1"/>
</dbReference>
<reference evidence="4 5" key="1">
    <citation type="submission" date="2019-07" db="EMBL/GenBank/DDBJ databases">
        <title>New species of Amycolatopsis and Streptomyces.</title>
        <authorList>
            <person name="Duangmal K."/>
            <person name="Teo W.F.A."/>
            <person name="Lipun K."/>
        </authorList>
    </citation>
    <scope>NUCLEOTIDE SEQUENCE [LARGE SCALE GENOMIC DNA]</scope>
    <source>
        <strain evidence="4 5">JCM 30562</strain>
    </source>
</reference>
<dbReference type="InterPro" id="IPR003399">
    <property type="entry name" value="Mce/MlaD"/>
</dbReference>
<dbReference type="GO" id="GO:0005576">
    <property type="term" value="C:extracellular region"/>
    <property type="evidence" value="ECO:0007669"/>
    <property type="project" value="TreeGrafter"/>
</dbReference>
<accession>A0A557ZVB3</accession>
<comment type="caution">
    <text evidence="4">The sequence shown here is derived from an EMBL/GenBank/DDBJ whole genome shotgun (WGS) entry which is preliminary data.</text>
</comment>
<feature type="compositionally biased region" description="Polar residues" evidence="1">
    <location>
        <begin position="327"/>
        <end position="346"/>
    </location>
</feature>
<name>A0A557ZVB3_9PSEU</name>
<evidence type="ECO:0000259" key="3">
    <source>
        <dbReference type="Pfam" id="PF11887"/>
    </source>
</evidence>
<dbReference type="PANTHER" id="PTHR33371:SF16">
    <property type="entry name" value="MCE-FAMILY PROTEIN MCE3F"/>
    <property type="match status" value="1"/>
</dbReference>
<feature type="domain" description="Mce/MlaD" evidence="2">
    <location>
        <begin position="38"/>
        <end position="114"/>
    </location>
</feature>
<organism evidence="4 5">
    <name type="scientific">Amycolatopsis acidiphila</name>
    <dbReference type="NCBI Taxonomy" id="715473"/>
    <lineage>
        <taxon>Bacteria</taxon>
        <taxon>Bacillati</taxon>
        <taxon>Actinomycetota</taxon>
        <taxon>Actinomycetes</taxon>
        <taxon>Pseudonocardiales</taxon>
        <taxon>Pseudonocardiaceae</taxon>
        <taxon>Amycolatopsis</taxon>
    </lineage>
</organism>
<evidence type="ECO:0000313" key="5">
    <source>
        <dbReference type="Proteomes" id="UP000318578"/>
    </source>
</evidence>
<sequence length="413" mass="43422">MFTRRHWVKLLAFGLIAVLSVGYAGGKYAGLDRLFGPRGYVVTAQLADSGGIFVNAEVTYRGVSVGRVVGMRLDDQGVAVDLDIDSGSPSIPADTQAVVADRSAVGEQYVDLRPSHETGPYLHDGSVIQRDRTALPVSPDTVLTNLDKFVSSVDPSSLQTVVNETYDAFAGSGPDLQQLLDTAGSFTSTATENLPQTTQLLSDGRTVLATQERQAQNITSLATGLRRIATQLKTSDPDLRKIIDETPQLADDVDNILSVSGTDLGVLIANLLTTVQITAVRTDAIEEQLVALPVISAFSRSVASNGEGHLGLVLNFFDPHSCTKGYETTKQRPANDTSDAPANTQAYCAEPAGSPTDVRGAQNAPYAGMPVTPVQSQQPAQSAQPAQQSQLPGLLGLVQGPGATGIGQLLGLP</sequence>
<feature type="compositionally biased region" description="Low complexity" evidence="1">
    <location>
        <begin position="374"/>
        <end position="388"/>
    </location>
</feature>
<protein>
    <submittedName>
        <fullName evidence="4">MCE family protein</fullName>
    </submittedName>
</protein>
<feature type="domain" description="Mammalian cell entry C-terminal" evidence="3">
    <location>
        <begin position="122"/>
        <end position="286"/>
    </location>
</feature>
<evidence type="ECO:0000259" key="2">
    <source>
        <dbReference type="Pfam" id="PF02470"/>
    </source>
</evidence>
<evidence type="ECO:0000313" key="4">
    <source>
        <dbReference type="EMBL" id="TVT15957.1"/>
    </source>
</evidence>
<dbReference type="Proteomes" id="UP000318578">
    <property type="component" value="Unassembled WGS sequence"/>
</dbReference>
<evidence type="ECO:0000256" key="1">
    <source>
        <dbReference type="SAM" id="MobiDB-lite"/>
    </source>
</evidence>